<dbReference type="GO" id="GO:0006382">
    <property type="term" value="P:adenosine to inosine editing"/>
    <property type="evidence" value="ECO:0007669"/>
    <property type="project" value="TreeGrafter"/>
</dbReference>
<dbReference type="GO" id="GO:0005730">
    <property type="term" value="C:nucleolus"/>
    <property type="evidence" value="ECO:0007669"/>
    <property type="project" value="TreeGrafter"/>
</dbReference>
<name>A0A8H6ZZY2_PLEOS</name>
<organism evidence="2 3">
    <name type="scientific">Pleurotus ostreatus</name>
    <name type="common">Oyster mushroom</name>
    <name type="synonym">White-rot fungus</name>
    <dbReference type="NCBI Taxonomy" id="5322"/>
    <lineage>
        <taxon>Eukaryota</taxon>
        <taxon>Fungi</taxon>
        <taxon>Dikarya</taxon>
        <taxon>Basidiomycota</taxon>
        <taxon>Agaricomycotina</taxon>
        <taxon>Agaricomycetes</taxon>
        <taxon>Agaricomycetidae</taxon>
        <taxon>Agaricales</taxon>
        <taxon>Pleurotineae</taxon>
        <taxon>Pleurotaceae</taxon>
        <taxon>Pleurotus</taxon>
    </lineage>
</organism>
<dbReference type="SMART" id="SM00552">
    <property type="entry name" value="ADEAMc"/>
    <property type="match status" value="1"/>
</dbReference>
<dbReference type="PANTHER" id="PTHR10910:SF62">
    <property type="entry name" value="AT07585P-RELATED"/>
    <property type="match status" value="1"/>
</dbReference>
<dbReference type="InterPro" id="IPR002466">
    <property type="entry name" value="A_deamin"/>
</dbReference>
<dbReference type="Pfam" id="PF02137">
    <property type="entry name" value="A_deamin"/>
    <property type="match status" value="1"/>
</dbReference>
<dbReference type="PANTHER" id="PTHR10910">
    <property type="entry name" value="EUKARYOTE SPECIFIC DSRNA BINDING PROTEIN"/>
    <property type="match status" value="1"/>
</dbReference>
<comment type="caution">
    <text evidence="2">The sequence shown here is derived from an EMBL/GenBank/DDBJ whole genome shotgun (WGS) entry which is preliminary data.</text>
</comment>
<feature type="domain" description="A to I editase" evidence="1">
    <location>
        <begin position="43"/>
        <end position="377"/>
    </location>
</feature>
<evidence type="ECO:0000259" key="1">
    <source>
        <dbReference type="PROSITE" id="PS50141"/>
    </source>
</evidence>
<dbReference type="VEuPathDB" id="FungiDB:PC9H_005460"/>
<accession>A0A8H6ZZY2</accession>
<proteinExistence type="predicted"/>
<protein>
    <recommendedName>
        <fullName evidence="1">A to I editase domain-containing protein</fullName>
    </recommendedName>
</protein>
<dbReference type="OrthoDB" id="10268011at2759"/>
<dbReference type="GO" id="GO:0005737">
    <property type="term" value="C:cytoplasm"/>
    <property type="evidence" value="ECO:0007669"/>
    <property type="project" value="TreeGrafter"/>
</dbReference>
<keyword evidence="3" id="KW-1185">Reference proteome</keyword>
<dbReference type="GO" id="GO:0003726">
    <property type="term" value="F:double-stranded RNA adenosine deaminase activity"/>
    <property type="evidence" value="ECO:0007669"/>
    <property type="project" value="TreeGrafter"/>
</dbReference>
<sequence length="403" mass="44836">MADHAVSCVLKLYSTLNFCPPDGQFTVLAAFILTRGDEHKVISLATGTKCLPDDRLPHTGDALHDSHAEVLARRGAVRWFLEEAIRLYKGTESRWIVRSEGGVFQLKDEVVVRFYVSTLPCGDASTRYLALTQDEAMATLKDSSERPTTDSNAAARGRDNYSLYGVLRTKPGRADSPPSTAMSCSDKIARWNVLGFQGALASRLFNPLYVSEIIIGDVPNELQAGIRADCDRAFWGRLKDIQEVAAPFRISRPAVFFTPISFVHASKPNSKGSCNESLCWSADTVRGCEFLINGLKRGVAPKHRHREKSRPMLSKLAVFVLYEQALLSGNIDADSEEATYFDVKMAHVNYQATKERLQGETGPFRGWLRTGREWESFSRVEQVKAAHRGIQGLDSCIKFRTPV</sequence>
<dbReference type="GO" id="GO:0008251">
    <property type="term" value="F:tRNA-specific adenosine deaminase activity"/>
    <property type="evidence" value="ECO:0007669"/>
    <property type="project" value="TreeGrafter"/>
</dbReference>
<reference evidence="2" key="1">
    <citation type="submission" date="2019-07" db="EMBL/GenBank/DDBJ databases">
        <authorList>
            <person name="Palmer J.M."/>
        </authorList>
    </citation>
    <scope>NUCLEOTIDE SEQUENCE</scope>
    <source>
        <strain evidence="2">PC9</strain>
    </source>
</reference>
<evidence type="ECO:0000313" key="2">
    <source>
        <dbReference type="EMBL" id="KAF7433504.1"/>
    </source>
</evidence>
<dbReference type="Proteomes" id="UP000623687">
    <property type="component" value="Unassembled WGS sequence"/>
</dbReference>
<dbReference type="GeneID" id="59375278"/>
<dbReference type="RefSeq" id="XP_036633531.1">
    <property type="nucleotide sequence ID" value="XM_036775029.1"/>
</dbReference>
<dbReference type="PROSITE" id="PS50141">
    <property type="entry name" value="A_DEAMIN_EDITASE"/>
    <property type="match status" value="1"/>
</dbReference>
<dbReference type="GO" id="GO:0006396">
    <property type="term" value="P:RNA processing"/>
    <property type="evidence" value="ECO:0007669"/>
    <property type="project" value="InterPro"/>
</dbReference>
<gene>
    <name evidence="2" type="ORF">PC9H_005460</name>
</gene>
<evidence type="ECO:0000313" key="3">
    <source>
        <dbReference type="Proteomes" id="UP000623687"/>
    </source>
</evidence>
<dbReference type="EMBL" id="JACETU010000003">
    <property type="protein sequence ID" value="KAF7433504.1"/>
    <property type="molecule type" value="Genomic_DNA"/>
</dbReference>
<dbReference type="GO" id="GO:0003725">
    <property type="term" value="F:double-stranded RNA binding"/>
    <property type="evidence" value="ECO:0007669"/>
    <property type="project" value="TreeGrafter"/>
</dbReference>
<dbReference type="AlphaFoldDB" id="A0A8H6ZZY2"/>